<dbReference type="InterPro" id="IPR029061">
    <property type="entry name" value="THDP-binding"/>
</dbReference>
<proteinExistence type="predicted"/>
<name>A0A2U1LG89_ARTAN</name>
<keyword evidence="4" id="KW-1185">Reference proteome</keyword>
<dbReference type="Proteomes" id="UP000245207">
    <property type="component" value="Unassembled WGS sequence"/>
</dbReference>
<dbReference type="EMBL" id="PKPP01009537">
    <property type="protein sequence ID" value="PWA48030.1"/>
    <property type="molecule type" value="Genomic_DNA"/>
</dbReference>
<organism evidence="3 4">
    <name type="scientific">Artemisia annua</name>
    <name type="common">Sweet wormwood</name>
    <dbReference type="NCBI Taxonomy" id="35608"/>
    <lineage>
        <taxon>Eukaryota</taxon>
        <taxon>Viridiplantae</taxon>
        <taxon>Streptophyta</taxon>
        <taxon>Embryophyta</taxon>
        <taxon>Tracheophyta</taxon>
        <taxon>Spermatophyta</taxon>
        <taxon>Magnoliopsida</taxon>
        <taxon>eudicotyledons</taxon>
        <taxon>Gunneridae</taxon>
        <taxon>Pentapetalae</taxon>
        <taxon>asterids</taxon>
        <taxon>campanulids</taxon>
        <taxon>Asterales</taxon>
        <taxon>Asteraceae</taxon>
        <taxon>Asteroideae</taxon>
        <taxon>Anthemideae</taxon>
        <taxon>Artemisiinae</taxon>
        <taxon>Artemisia</taxon>
    </lineage>
</organism>
<dbReference type="SUPFAM" id="SSF52518">
    <property type="entry name" value="Thiamin diphosphate-binding fold (THDP-binding)"/>
    <property type="match status" value="1"/>
</dbReference>
<dbReference type="GO" id="GO:0016491">
    <property type="term" value="F:oxidoreductase activity"/>
    <property type="evidence" value="ECO:0007669"/>
    <property type="project" value="UniProtKB-KW"/>
</dbReference>
<dbReference type="PANTHER" id="PTHR42980">
    <property type="entry name" value="2-OXOISOVALERATE DEHYDROGENASE SUBUNIT BETA-RELATED"/>
    <property type="match status" value="1"/>
</dbReference>
<evidence type="ECO:0000256" key="2">
    <source>
        <dbReference type="ARBA" id="ARBA00023002"/>
    </source>
</evidence>
<reference evidence="3 4" key="1">
    <citation type="journal article" date="2018" name="Mol. Plant">
        <title>The genome of Artemisia annua provides insight into the evolution of Asteraceae family and artemisinin biosynthesis.</title>
        <authorList>
            <person name="Shen Q."/>
            <person name="Zhang L."/>
            <person name="Liao Z."/>
            <person name="Wang S."/>
            <person name="Yan T."/>
            <person name="Shi P."/>
            <person name="Liu M."/>
            <person name="Fu X."/>
            <person name="Pan Q."/>
            <person name="Wang Y."/>
            <person name="Lv Z."/>
            <person name="Lu X."/>
            <person name="Zhang F."/>
            <person name="Jiang W."/>
            <person name="Ma Y."/>
            <person name="Chen M."/>
            <person name="Hao X."/>
            <person name="Li L."/>
            <person name="Tang Y."/>
            <person name="Lv G."/>
            <person name="Zhou Y."/>
            <person name="Sun X."/>
            <person name="Brodelius P.E."/>
            <person name="Rose J.K.C."/>
            <person name="Tang K."/>
        </authorList>
    </citation>
    <scope>NUCLEOTIDE SEQUENCE [LARGE SCALE GENOMIC DNA]</scope>
    <source>
        <strain evidence="4">cv. Huhao1</strain>
        <tissue evidence="3">Leaf</tissue>
    </source>
</reference>
<dbReference type="GO" id="GO:0009083">
    <property type="term" value="P:branched-chain amino acid catabolic process"/>
    <property type="evidence" value="ECO:0007669"/>
    <property type="project" value="TreeGrafter"/>
</dbReference>
<evidence type="ECO:0000313" key="4">
    <source>
        <dbReference type="Proteomes" id="UP000245207"/>
    </source>
</evidence>
<gene>
    <name evidence="3" type="ORF">CTI12_AA494650</name>
</gene>
<dbReference type="STRING" id="35608.A0A2U1LG89"/>
<evidence type="ECO:0000313" key="3">
    <source>
        <dbReference type="EMBL" id="PWA48030.1"/>
    </source>
</evidence>
<dbReference type="PANTHER" id="PTHR42980:SF1">
    <property type="entry name" value="2-OXOISOVALERATE DEHYDROGENASE SUBUNIT BETA, MITOCHONDRIAL"/>
    <property type="match status" value="1"/>
</dbReference>
<dbReference type="GO" id="GO:0007584">
    <property type="term" value="P:response to nutrient"/>
    <property type="evidence" value="ECO:0007669"/>
    <property type="project" value="TreeGrafter"/>
</dbReference>
<sequence>MKFGAIVGTAVMDLQSDVAASEERSDSASCKQTQMLKYQKPSSVDQVVLRERHRMLLSRSSFKLVGSTRSALKVASQISILGGVDKDCGYIFCTDKICSCVFGEDVGFGGVFRCTTGLDDQFGKHRVFNTPLCEQEKGLENFGDWDRDGSQSEILWRCGFWCKLVGVDLNGKMEKYAQAAAEAFGLHLKIFKFIQSLPVSDGSMDAPRGRFASKRVPSNLSDEFSEFCKGGGNGRVIVDRHSMPSGINQNHHRGITKSAWKKSSHTDSVWRSALNF</sequence>
<dbReference type="Gene3D" id="3.40.50.970">
    <property type="match status" value="1"/>
</dbReference>
<dbReference type="OrthoDB" id="416496at2759"/>
<comment type="cofactor">
    <cofactor evidence="1">
        <name>thiamine diphosphate</name>
        <dbReference type="ChEBI" id="CHEBI:58937"/>
    </cofactor>
</comment>
<evidence type="ECO:0000256" key="1">
    <source>
        <dbReference type="ARBA" id="ARBA00001964"/>
    </source>
</evidence>
<keyword evidence="2" id="KW-0560">Oxidoreductase</keyword>
<protein>
    <submittedName>
        <fullName evidence="3">Uncharacterized protein</fullName>
    </submittedName>
</protein>
<comment type="caution">
    <text evidence="3">The sequence shown here is derived from an EMBL/GenBank/DDBJ whole genome shotgun (WGS) entry which is preliminary data.</text>
</comment>
<dbReference type="AlphaFoldDB" id="A0A2U1LG89"/>
<accession>A0A2U1LG89</accession>